<gene>
    <name evidence="1" type="ORF">BRAD3257_3351</name>
</gene>
<evidence type="ECO:0000313" key="2">
    <source>
        <dbReference type="Proteomes" id="UP000246085"/>
    </source>
</evidence>
<sequence length="63" mass="7203">MRTLGRAPYGEDSLGGQTIERRAGDKNNVPYLFQVRNMFFCDLDSETLMLPAKQTRILNVLQI</sequence>
<dbReference type="AlphaFoldDB" id="A0A2U3PZ00"/>
<reference evidence="1 2" key="1">
    <citation type="submission" date="2018-03" db="EMBL/GenBank/DDBJ databases">
        <authorList>
            <person name="Gully D."/>
        </authorList>
    </citation>
    <scope>NUCLEOTIDE SEQUENCE [LARGE SCALE GENOMIC DNA]</scope>
    <source>
        <strain evidence="1">ORS3257</strain>
    </source>
</reference>
<organism evidence="1 2">
    <name type="scientific">Bradyrhizobium vignae</name>
    <dbReference type="NCBI Taxonomy" id="1549949"/>
    <lineage>
        <taxon>Bacteria</taxon>
        <taxon>Pseudomonadati</taxon>
        <taxon>Pseudomonadota</taxon>
        <taxon>Alphaproteobacteria</taxon>
        <taxon>Hyphomicrobiales</taxon>
        <taxon>Nitrobacteraceae</taxon>
        <taxon>Bradyrhizobium</taxon>
    </lineage>
</organism>
<dbReference type="EMBL" id="LS398110">
    <property type="protein sequence ID" value="SPP94384.1"/>
    <property type="molecule type" value="Genomic_DNA"/>
</dbReference>
<protein>
    <submittedName>
        <fullName evidence="1">Uncharacterized protein</fullName>
    </submittedName>
</protein>
<dbReference type="Proteomes" id="UP000246085">
    <property type="component" value="Chromosome BRAD3257"/>
</dbReference>
<dbReference type="KEGG" id="bvz:BRAD3257_3351"/>
<accession>A0A2U3PZ00</accession>
<proteinExistence type="predicted"/>
<name>A0A2U3PZ00_9BRAD</name>
<evidence type="ECO:0000313" key="1">
    <source>
        <dbReference type="EMBL" id="SPP94384.1"/>
    </source>
</evidence>